<reference evidence="11" key="1">
    <citation type="submission" date="2016-11" db="EMBL/GenBank/DDBJ databases">
        <authorList>
            <person name="Varghese N."/>
            <person name="Submissions S."/>
        </authorList>
    </citation>
    <scope>NUCLEOTIDE SEQUENCE [LARGE SCALE GENOMIC DNA]</scope>
    <source>
        <strain evidence="11">DSM 100572</strain>
    </source>
</reference>
<dbReference type="AlphaFoldDB" id="A0A1M5V4A2"/>
<dbReference type="Gene3D" id="3.30.70.100">
    <property type="match status" value="1"/>
</dbReference>
<dbReference type="SUPFAM" id="SSF82689">
    <property type="entry name" value="Mechanosensitive channel protein MscS (YggB), C-terminal domain"/>
    <property type="match status" value="1"/>
</dbReference>
<evidence type="ECO:0000256" key="4">
    <source>
        <dbReference type="ARBA" id="ARBA00022692"/>
    </source>
</evidence>
<dbReference type="InterPro" id="IPR049278">
    <property type="entry name" value="MS_channel_C"/>
</dbReference>
<dbReference type="InterPro" id="IPR023408">
    <property type="entry name" value="MscS_beta-dom_sf"/>
</dbReference>
<keyword evidence="6 7" id="KW-0472">Membrane</keyword>
<dbReference type="GO" id="GO:0008381">
    <property type="term" value="F:mechanosensitive monoatomic ion channel activity"/>
    <property type="evidence" value="ECO:0007669"/>
    <property type="project" value="InterPro"/>
</dbReference>
<evidence type="ECO:0000256" key="5">
    <source>
        <dbReference type="ARBA" id="ARBA00022989"/>
    </source>
</evidence>
<dbReference type="GO" id="GO:0005886">
    <property type="term" value="C:plasma membrane"/>
    <property type="evidence" value="ECO:0007669"/>
    <property type="project" value="UniProtKB-SubCell"/>
</dbReference>
<keyword evidence="3" id="KW-1003">Cell membrane</keyword>
<feature type="transmembrane region" description="Helical" evidence="7">
    <location>
        <begin position="75"/>
        <end position="96"/>
    </location>
</feature>
<evidence type="ECO:0000256" key="6">
    <source>
        <dbReference type="ARBA" id="ARBA00023136"/>
    </source>
</evidence>
<organism evidence="10 11">
    <name type="scientific">Wenyingzhuangia marina</name>
    <dbReference type="NCBI Taxonomy" id="1195760"/>
    <lineage>
        <taxon>Bacteria</taxon>
        <taxon>Pseudomonadati</taxon>
        <taxon>Bacteroidota</taxon>
        <taxon>Flavobacteriia</taxon>
        <taxon>Flavobacteriales</taxon>
        <taxon>Flavobacteriaceae</taxon>
        <taxon>Wenyingzhuangia</taxon>
    </lineage>
</organism>
<dbReference type="Pfam" id="PF00924">
    <property type="entry name" value="MS_channel_2nd"/>
    <property type="match status" value="1"/>
</dbReference>
<evidence type="ECO:0000313" key="11">
    <source>
        <dbReference type="Proteomes" id="UP000184109"/>
    </source>
</evidence>
<evidence type="ECO:0000256" key="2">
    <source>
        <dbReference type="ARBA" id="ARBA00008017"/>
    </source>
</evidence>
<sequence>MTPNITELITNRAYDAWDKMTEKIISWLDVIVVNLPNIVIAIVVFFIVIIASKYISRFSLKLLNKTKLQHSMKGLISKFIAIVVILFGLFLILGILNLNKVLNTILAGVGVAGLAVGLALQGVLSNTYSGIVLSYIKQVKFGDWIQTNDYEGEVIDIDLRAITLKQIDNNLVYIPNKLVVEHPIKNFSSTAQSRVILECGVSYDSDLRMVKDLTIDTIVKNFDVVTNQKEVLFLWREFGDSSIDYELRFWINSTSALEVAKAKSECIMLIKEAYKANDINIPFPIRTLDMPKNFTLNTSDNNEDSSS</sequence>
<dbReference type="InterPro" id="IPR011014">
    <property type="entry name" value="MscS_channel_TM-2"/>
</dbReference>
<accession>A0A1M5V4A2</accession>
<dbReference type="Gene3D" id="1.10.287.1260">
    <property type="match status" value="1"/>
</dbReference>
<dbReference type="InterPro" id="IPR045275">
    <property type="entry name" value="MscS_archaea/bacteria_type"/>
</dbReference>
<keyword evidence="4 7" id="KW-0812">Transmembrane</keyword>
<feature type="domain" description="Mechanosensitive ion channel MscS C-terminal" evidence="9">
    <location>
        <begin position="197"/>
        <end position="281"/>
    </location>
</feature>
<gene>
    <name evidence="10" type="ORF">SAMN05444281_1499</name>
</gene>
<dbReference type="PANTHER" id="PTHR30221:SF1">
    <property type="entry name" value="SMALL-CONDUCTANCE MECHANOSENSITIVE CHANNEL"/>
    <property type="match status" value="1"/>
</dbReference>
<dbReference type="PANTHER" id="PTHR30221">
    <property type="entry name" value="SMALL-CONDUCTANCE MECHANOSENSITIVE CHANNEL"/>
    <property type="match status" value="1"/>
</dbReference>
<comment type="subcellular location">
    <subcellularLocation>
        <location evidence="1">Cell membrane</location>
        <topology evidence="1">Multi-pass membrane protein</topology>
    </subcellularLocation>
</comment>
<dbReference type="RefSeq" id="WP_073120089.1">
    <property type="nucleotide sequence ID" value="NZ_BMEN01000003.1"/>
</dbReference>
<evidence type="ECO:0000256" key="1">
    <source>
        <dbReference type="ARBA" id="ARBA00004651"/>
    </source>
</evidence>
<dbReference type="EMBL" id="FQXQ01000003">
    <property type="protein sequence ID" value="SHH70087.1"/>
    <property type="molecule type" value="Genomic_DNA"/>
</dbReference>
<dbReference type="Proteomes" id="UP000184109">
    <property type="component" value="Unassembled WGS sequence"/>
</dbReference>
<feature type="domain" description="Mechanosensitive ion channel MscS" evidence="8">
    <location>
        <begin position="123"/>
        <end position="188"/>
    </location>
</feature>
<feature type="transmembrane region" description="Helical" evidence="7">
    <location>
        <begin position="35"/>
        <end position="55"/>
    </location>
</feature>
<dbReference type="SUPFAM" id="SSF50182">
    <property type="entry name" value="Sm-like ribonucleoproteins"/>
    <property type="match status" value="1"/>
</dbReference>
<proteinExistence type="inferred from homology"/>
<keyword evidence="11" id="KW-1185">Reference proteome</keyword>
<dbReference type="Pfam" id="PF21082">
    <property type="entry name" value="MS_channel_3rd"/>
    <property type="match status" value="1"/>
</dbReference>
<comment type="similarity">
    <text evidence="2">Belongs to the MscS (TC 1.A.23) family.</text>
</comment>
<dbReference type="InterPro" id="IPR006685">
    <property type="entry name" value="MscS_channel_2nd"/>
</dbReference>
<name>A0A1M5V4A2_9FLAO</name>
<keyword evidence="5 7" id="KW-1133">Transmembrane helix</keyword>
<feature type="transmembrane region" description="Helical" evidence="7">
    <location>
        <begin position="102"/>
        <end position="124"/>
    </location>
</feature>
<dbReference type="SUPFAM" id="SSF82861">
    <property type="entry name" value="Mechanosensitive channel protein MscS (YggB), transmembrane region"/>
    <property type="match status" value="1"/>
</dbReference>
<dbReference type="OrthoDB" id="1522493at2"/>
<evidence type="ECO:0000259" key="8">
    <source>
        <dbReference type="Pfam" id="PF00924"/>
    </source>
</evidence>
<dbReference type="STRING" id="1195760.SAMN05444281_1499"/>
<dbReference type="InterPro" id="IPR010920">
    <property type="entry name" value="LSM_dom_sf"/>
</dbReference>
<evidence type="ECO:0000256" key="3">
    <source>
        <dbReference type="ARBA" id="ARBA00022475"/>
    </source>
</evidence>
<dbReference type="InterPro" id="IPR011066">
    <property type="entry name" value="MscS_channel_C_sf"/>
</dbReference>
<evidence type="ECO:0000256" key="7">
    <source>
        <dbReference type="SAM" id="Phobius"/>
    </source>
</evidence>
<dbReference type="Gene3D" id="2.30.30.60">
    <property type="match status" value="1"/>
</dbReference>
<evidence type="ECO:0000313" key="10">
    <source>
        <dbReference type="EMBL" id="SHH70087.1"/>
    </source>
</evidence>
<protein>
    <submittedName>
        <fullName evidence="10">Small conductance mechanosensitive channel</fullName>
    </submittedName>
</protein>
<evidence type="ECO:0000259" key="9">
    <source>
        <dbReference type="Pfam" id="PF21082"/>
    </source>
</evidence>